<dbReference type="GO" id="GO:0000166">
    <property type="term" value="F:nucleotide binding"/>
    <property type="evidence" value="ECO:0007669"/>
    <property type="project" value="UniProtKB-KW"/>
</dbReference>
<evidence type="ECO:0000256" key="3">
    <source>
        <dbReference type="ARBA" id="ARBA00011245"/>
    </source>
</evidence>
<comment type="subunit">
    <text evidence="3">Monomer.</text>
</comment>
<dbReference type="InterPro" id="IPR039261">
    <property type="entry name" value="FNR_nucleotide-bd"/>
</dbReference>
<dbReference type="InterPro" id="IPR033892">
    <property type="entry name" value="FNR_bac"/>
</dbReference>
<comment type="similarity">
    <text evidence="2">Belongs to the ferredoxin--NADP reductase type 1 family.</text>
</comment>
<dbReference type="InterPro" id="IPR017927">
    <property type="entry name" value="FAD-bd_FR_type"/>
</dbReference>
<dbReference type="InterPro" id="IPR017938">
    <property type="entry name" value="Riboflavin_synthase-like_b-brl"/>
</dbReference>
<proteinExistence type="inferred from homology"/>
<protein>
    <recommendedName>
        <fullName evidence="5">Ferredoxin--NADP reductase</fullName>
        <ecNumber evidence="4">1.18.1.2</ecNumber>
    </recommendedName>
</protein>
<evidence type="ECO:0000256" key="9">
    <source>
        <dbReference type="ARBA" id="ARBA00022857"/>
    </source>
</evidence>
<dbReference type="PROSITE" id="PS51384">
    <property type="entry name" value="FAD_FR"/>
    <property type="match status" value="1"/>
</dbReference>
<dbReference type="RefSeq" id="WP_085275092.1">
    <property type="nucleotide sequence ID" value="NZ_FXAG01000003.1"/>
</dbReference>
<evidence type="ECO:0000313" key="14">
    <source>
        <dbReference type="Proteomes" id="UP000192920"/>
    </source>
</evidence>
<evidence type="ECO:0000256" key="7">
    <source>
        <dbReference type="ARBA" id="ARBA00022741"/>
    </source>
</evidence>
<accession>A0A1Y6BAK5</accession>
<dbReference type="Pfam" id="PF00175">
    <property type="entry name" value="NAD_binding_1"/>
    <property type="match status" value="1"/>
</dbReference>
<evidence type="ECO:0000313" key="13">
    <source>
        <dbReference type="EMBL" id="SMF01747.1"/>
    </source>
</evidence>
<evidence type="ECO:0000256" key="4">
    <source>
        <dbReference type="ARBA" id="ARBA00013223"/>
    </source>
</evidence>
<keyword evidence="9" id="KW-0521">NADP</keyword>
<comment type="cofactor">
    <cofactor evidence="1">
        <name>FAD</name>
        <dbReference type="ChEBI" id="CHEBI:57692"/>
    </cofactor>
</comment>
<evidence type="ECO:0000256" key="2">
    <source>
        <dbReference type="ARBA" id="ARBA00008312"/>
    </source>
</evidence>
<dbReference type="STRING" id="1123014.SAMN02745746_00744"/>
<evidence type="ECO:0000256" key="8">
    <source>
        <dbReference type="ARBA" id="ARBA00022827"/>
    </source>
</evidence>
<evidence type="ECO:0000256" key="6">
    <source>
        <dbReference type="ARBA" id="ARBA00022630"/>
    </source>
</evidence>
<dbReference type="InterPro" id="IPR001709">
    <property type="entry name" value="Flavoprot_Pyr_Nucl_cyt_Rdtase"/>
</dbReference>
<dbReference type="InterPro" id="IPR001433">
    <property type="entry name" value="OxRdtase_FAD/NAD-bd"/>
</dbReference>
<dbReference type="PANTHER" id="PTHR47878:SF1">
    <property type="entry name" value="FLAVODOXIN_FERREDOXIN--NADP REDUCTASE"/>
    <property type="match status" value="1"/>
</dbReference>
<dbReference type="FunFam" id="2.40.30.10:FF:000018">
    <property type="entry name" value="Ferredoxin--NADP(+) reductase"/>
    <property type="match status" value="1"/>
</dbReference>
<evidence type="ECO:0000259" key="12">
    <source>
        <dbReference type="PROSITE" id="PS51384"/>
    </source>
</evidence>
<reference evidence="14" key="1">
    <citation type="submission" date="2017-04" db="EMBL/GenBank/DDBJ databases">
        <authorList>
            <person name="Varghese N."/>
            <person name="Submissions S."/>
        </authorList>
    </citation>
    <scope>NUCLEOTIDE SEQUENCE [LARGE SCALE GENOMIC DNA]</scope>
    <source>
        <strain evidence="14">DSM 22618</strain>
    </source>
</reference>
<name>A0A1Y6BAK5_9NEIS</name>
<dbReference type="GO" id="GO:0004324">
    <property type="term" value="F:ferredoxin-NADP+ reductase activity"/>
    <property type="evidence" value="ECO:0007669"/>
    <property type="project" value="UniProtKB-EC"/>
</dbReference>
<evidence type="ECO:0000256" key="11">
    <source>
        <dbReference type="ARBA" id="ARBA00047776"/>
    </source>
</evidence>
<gene>
    <name evidence="13" type="ORF">SAMN02745746_00744</name>
</gene>
<dbReference type="Proteomes" id="UP000192920">
    <property type="component" value="Unassembled WGS sequence"/>
</dbReference>
<dbReference type="AlphaFoldDB" id="A0A1Y6BAK5"/>
<dbReference type="InterPro" id="IPR051930">
    <property type="entry name" value="FNR_type-1"/>
</dbReference>
<dbReference type="Gene3D" id="2.40.30.10">
    <property type="entry name" value="Translation factors"/>
    <property type="match status" value="1"/>
</dbReference>
<dbReference type="SUPFAM" id="SSF52343">
    <property type="entry name" value="Ferredoxin reductase-like, C-terminal NADP-linked domain"/>
    <property type="match status" value="1"/>
</dbReference>
<comment type="catalytic activity">
    <reaction evidence="11">
        <text>2 reduced [2Fe-2S]-[ferredoxin] + NADP(+) + H(+) = 2 oxidized [2Fe-2S]-[ferredoxin] + NADPH</text>
        <dbReference type="Rhea" id="RHEA:20125"/>
        <dbReference type="Rhea" id="RHEA-COMP:10000"/>
        <dbReference type="Rhea" id="RHEA-COMP:10001"/>
        <dbReference type="ChEBI" id="CHEBI:15378"/>
        <dbReference type="ChEBI" id="CHEBI:33737"/>
        <dbReference type="ChEBI" id="CHEBI:33738"/>
        <dbReference type="ChEBI" id="CHEBI:57783"/>
        <dbReference type="ChEBI" id="CHEBI:58349"/>
        <dbReference type="EC" id="1.18.1.2"/>
    </reaction>
</comment>
<keyword evidence="6" id="KW-0285">Flavoprotein</keyword>
<dbReference type="FunFam" id="3.40.50.80:FF:000002">
    <property type="entry name" value="Ferredoxin--NADP reductase"/>
    <property type="match status" value="1"/>
</dbReference>
<organism evidence="13 14">
    <name type="scientific">Pseudogulbenkiania subflava DSM 22618</name>
    <dbReference type="NCBI Taxonomy" id="1123014"/>
    <lineage>
        <taxon>Bacteria</taxon>
        <taxon>Pseudomonadati</taxon>
        <taxon>Pseudomonadota</taxon>
        <taxon>Betaproteobacteria</taxon>
        <taxon>Neisseriales</taxon>
        <taxon>Chromobacteriaceae</taxon>
        <taxon>Pseudogulbenkiania</taxon>
    </lineage>
</organism>
<dbReference type="SUPFAM" id="SSF63380">
    <property type="entry name" value="Riboflavin synthase domain-like"/>
    <property type="match status" value="1"/>
</dbReference>
<keyword evidence="10" id="KW-0560">Oxidoreductase</keyword>
<dbReference type="Pfam" id="PF00970">
    <property type="entry name" value="FAD_binding_6"/>
    <property type="match status" value="1"/>
</dbReference>
<dbReference type="EC" id="1.18.1.2" evidence="4"/>
<keyword evidence="8" id="KW-0274">FAD</keyword>
<sequence length="259" mass="29072">MATLTSEKVLSVHHWNDTLFSFTCTRDPGLRFINGQFVMIGLEVNGKPLIRAYSVASANWEEHLEFYSIKVPNGPLTSRLQGIKPGDNVVISGKPTGTLVQDNLLPNAKNLYLLSTGTGLAPFMSIIKDPEVYDRYEKIVLIHGVRWVSELGYYDYITKELPEHEYLGELVKEKLIYYPTVTREPFHNQGRLTDLILNGKLAADIGLPQLNPQTDRALLCGSPAMLEDTCKLLDNLGFKESPRMGEPGDYAIERAFVEK</sequence>
<dbReference type="InterPro" id="IPR008333">
    <property type="entry name" value="Cbr1-like_FAD-bd_dom"/>
</dbReference>
<dbReference type="EMBL" id="FXAG01000003">
    <property type="protein sequence ID" value="SMF01747.1"/>
    <property type="molecule type" value="Genomic_DNA"/>
</dbReference>
<keyword evidence="7" id="KW-0547">Nucleotide-binding</keyword>
<feature type="domain" description="FAD-binding FR-type" evidence="12">
    <location>
        <begin position="1"/>
        <end position="102"/>
    </location>
</feature>
<evidence type="ECO:0000256" key="10">
    <source>
        <dbReference type="ARBA" id="ARBA00023002"/>
    </source>
</evidence>
<evidence type="ECO:0000256" key="5">
    <source>
        <dbReference type="ARBA" id="ARBA00013903"/>
    </source>
</evidence>
<dbReference type="GO" id="GO:0042167">
    <property type="term" value="P:heme catabolic process"/>
    <property type="evidence" value="ECO:0007669"/>
    <property type="project" value="TreeGrafter"/>
</dbReference>
<dbReference type="PRINTS" id="PR00371">
    <property type="entry name" value="FPNCR"/>
</dbReference>
<dbReference type="CDD" id="cd06195">
    <property type="entry name" value="FNR1"/>
    <property type="match status" value="1"/>
</dbReference>
<dbReference type="PANTHER" id="PTHR47878">
    <property type="entry name" value="OXIDOREDUCTASE FAD/NAD(P)-BINDING DOMAIN PROTEIN"/>
    <property type="match status" value="1"/>
</dbReference>
<keyword evidence="14" id="KW-1185">Reference proteome</keyword>
<evidence type="ECO:0000256" key="1">
    <source>
        <dbReference type="ARBA" id="ARBA00001974"/>
    </source>
</evidence>
<dbReference type="Gene3D" id="3.40.50.80">
    <property type="entry name" value="Nucleotide-binding domain of ferredoxin-NADP reductase (FNR) module"/>
    <property type="match status" value="1"/>
</dbReference>
<dbReference type="GO" id="GO:0034599">
    <property type="term" value="P:cellular response to oxidative stress"/>
    <property type="evidence" value="ECO:0007669"/>
    <property type="project" value="TreeGrafter"/>
</dbReference>